<dbReference type="EnsemblMetazoa" id="ACOM037752-RA">
    <property type="protein sequence ID" value="ACOM037752-PA.1"/>
    <property type="gene ID" value="ACOM037752"/>
</dbReference>
<protein>
    <submittedName>
        <fullName evidence="2">Uncharacterized protein</fullName>
    </submittedName>
</protein>
<evidence type="ECO:0000313" key="2">
    <source>
        <dbReference type="EnsemblMetazoa" id="ACOM037752-PA.1"/>
    </source>
</evidence>
<organism evidence="2">
    <name type="scientific">Anopheles coluzzii</name>
    <name type="common">African malaria mosquito</name>
    <dbReference type="NCBI Taxonomy" id="1518534"/>
    <lineage>
        <taxon>Eukaryota</taxon>
        <taxon>Metazoa</taxon>
        <taxon>Ecdysozoa</taxon>
        <taxon>Arthropoda</taxon>
        <taxon>Hexapoda</taxon>
        <taxon>Insecta</taxon>
        <taxon>Pterygota</taxon>
        <taxon>Neoptera</taxon>
        <taxon>Endopterygota</taxon>
        <taxon>Diptera</taxon>
        <taxon>Nematocera</taxon>
        <taxon>Culicoidea</taxon>
        <taxon>Culicidae</taxon>
        <taxon>Anophelinae</taxon>
        <taxon>Anopheles</taxon>
    </lineage>
</organism>
<accession>A0A8W7PU85</accession>
<dbReference type="Proteomes" id="UP000075882">
    <property type="component" value="Unassembled WGS sequence"/>
</dbReference>
<feature type="region of interest" description="Disordered" evidence="1">
    <location>
        <begin position="75"/>
        <end position="102"/>
    </location>
</feature>
<dbReference type="AlphaFoldDB" id="A0A8W7PU85"/>
<feature type="compositionally biased region" description="Pro residues" evidence="1">
    <location>
        <begin position="19"/>
        <end position="39"/>
    </location>
</feature>
<feature type="compositionally biased region" description="Basic and acidic residues" evidence="1">
    <location>
        <begin position="79"/>
        <end position="90"/>
    </location>
</feature>
<reference evidence="2" key="1">
    <citation type="submission" date="2022-08" db="UniProtKB">
        <authorList>
            <consortium name="EnsemblMetazoa"/>
        </authorList>
    </citation>
    <scope>IDENTIFICATION</scope>
</reference>
<sequence length="102" mass="11016">MVKIPSSSSPAMLMLPLMSRPPPVPPNPCGPPRPNPTPNSPSELSTEPVFMPRVAYRNFLCVPDGLDGAVGAGAGIRGKCSEQKRGRELSDALQETQRRKHR</sequence>
<evidence type="ECO:0000256" key="1">
    <source>
        <dbReference type="SAM" id="MobiDB-lite"/>
    </source>
</evidence>
<feature type="compositionally biased region" description="Low complexity" evidence="1">
    <location>
        <begin position="1"/>
        <end position="18"/>
    </location>
</feature>
<name>A0A8W7PU85_ANOCL</name>
<proteinExistence type="predicted"/>
<feature type="region of interest" description="Disordered" evidence="1">
    <location>
        <begin position="1"/>
        <end position="46"/>
    </location>
</feature>